<reference evidence="2 3" key="1">
    <citation type="submission" date="2013-08" db="EMBL/GenBank/DDBJ databases">
        <title>Genome sequencing of Lysobacter.</title>
        <authorList>
            <person name="Zhang S."/>
            <person name="Wang G."/>
        </authorList>
    </citation>
    <scope>NUCLEOTIDE SEQUENCE [LARGE SCALE GENOMIC DNA]</scope>
    <source>
        <strain evidence="2 3">Ko07</strain>
    </source>
</reference>
<feature type="region of interest" description="Disordered" evidence="1">
    <location>
        <begin position="199"/>
        <end position="219"/>
    </location>
</feature>
<dbReference type="Pfam" id="PF04338">
    <property type="entry name" value="DUF481"/>
    <property type="match status" value="1"/>
</dbReference>
<organism evidence="2 3">
    <name type="scientific">Lysobacter concretionis Ko07 = DSM 16239</name>
    <dbReference type="NCBI Taxonomy" id="1122185"/>
    <lineage>
        <taxon>Bacteria</taxon>
        <taxon>Pseudomonadati</taxon>
        <taxon>Pseudomonadota</taxon>
        <taxon>Gammaproteobacteria</taxon>
        <taxon>Lysobacterales</taxon>
        <taxon>Lysobacteraceae</taxon>
        <taxon>Novilysobacter</taxon>
    </lineage>
</organism>
<dbReference type="Proteomes" id="UP000030017">
    <property type="component" value="Unassembled WGS sequence"/>
</dbReference>
<comment type="caution">
    <text evidence="2">The sequence shown here is derived from an EMBL/GenBank/DDBJ whole genome shotgun (WGS) entry which is preliminary data.</text>
</comment>
<evidence type="ECO:0000256" key="1">
    <source>
        <dbReference type="SAM" id="MobiDB-lite"/>
    </source>
</evidence>
<accession>A0A0A0ERS2</accession>
<gene>
    <name evidence="2" type="ORF">N792_00840</name>
</gene>
<dbReference type="EMBL" id="AVPS01000001">
    <property type="protein sequence ID" value="KGM52818.1"/>
    <property type="molecule type" value="Genomic_DNA"/>
</dbReference>
<dbReference type="RefSeq" id="WP_036191578.1">
    <property type="nucleotide sequence ID" value="NZ_AVPS01000001.1"/>
</dbReference>
<name>A0A0A0ERS2_9GAMM</name>
<protein>
    <recommendedName>
        <fullName evidence="4">DUF481 domain-containing protein</fullName>
    </recommendedName>
</protein>
<keyword evidence="3" id="KW-1185">Reference proteome</keyword>
<dbReference type="InterPro" id="IPR007433">
    <property type="entry name" value="DUF481"/>
</dbReference>
<sequence>MLGTLGLVLLTGPFLTLPMPAVDGDPALMALGSDPAQLRLFCYSTRCGDEEWQRNSPVASHLAFDAKPRARPALPGSQPWIGLRAPARPRDATASYSNNWRIGTRYHLQALRDGPTRLGVQVGAGYRLAPLYDDGIGRPGAVLRGELDFGHQIGDRAKWNQRIQFETGHGTTFVKQSFGLDVTLWPSWTLETDFEIRHNETGRTGTESAESSLQLRRRF</sequence>
<feature type="compositionally biased region" description="Polar residues" evidence="1">
    <location>
        <begin position="202"/>
        <end position="219"/>
    </location>
</feature>
<dbReference type="AlphaFoldDB" id="A0A0A0ERS2"/>
<evidence type="ECO:0000313" key="3">
    <source>
        <dbReference type="Proteomes" id="UP000030017"/>
    </source>
</evidence>
<proteinExistence type="predicted"/>
<evidence type="ECO:0000313" key="2">
    <source>
        <dbReference type="EMBL" id="KGM52818.1"/>
    </source>
</evidence>
<dbReference type="eggNOG" id="ENOG50315SG">
    <property type="taxonomic scope" value="Bacteria"/>
</dbReference>
<dbReference type="STRING" id="1122185.N792_00840"/>
<evidence type="ECO:0008006" key="4">
    <source>
        <dbReference type="Google" id="ProtNLM"/>
    </source>
</evidence>